<dbReference type="SMART" id="SM00981">
    <property type="entry name" value="THUMP"/>
    <property type="match status" value="1"/>
</dbReference>
<dbReference type="OrthoDB" id="9809404at2"/>
<dbReference type="SUPFAM" id="SSF53335">
    <property type="entry name" value="S-adenosyl-L-methionine-dependent methyltransferases"/>
    <property type="match status" value="2"/>
</dbReference>
<name>A0A518D9V5_9BACT</name>
<evidence type="ECO:0000256" key="4">
    <source>
        <dbReference type="ARBA" id="ARBA00022679"/>
    </source>
</evidence>
<organism evidence="9 10">
    <name type="scientific">Pirellulimonas nuda</name>
    <dbReference type="NCBI Taxonomy" id="2528009"/>
    <lineage>
        <taxon>Bacteria</taxon>
        <taxon>Pseudomonadati</taxon>
        <taxon>Planctomycetota</taxon>
        <taxon>Planctomycetia</taxon>
        <taxon>Pirellulales</taxon>
        <taxon>Lacipirellulaceae</taxon>
        <taxon>Pirellulimonas</taxon>
    </lineage>
</organism>
<dbReference type="RefSeq" id="WP_145283017.1">
    <property type="nucleotide sequence ID" value="NZ_CP036291.1"/>
</dbReference>
<dbReference type="InterPro" id="IPR004114">
    <property type="entry name" value="THUMP_dom"/>
</dbReference>
<feature type="region of interest" description="Disordered" evidence="7">
    <location>
        <begin position="652"/>
        <end position="672"/>
    </location>
</feature>
<keyword evidence="2" id="KW-0698">rRNA processing</keyword>
<dbReference type="Gene3D" id="3.30.2130.30">
    <property type="match status" value="1"/>
</dbReference>
<dbReference type="PIRSF" id="PIRSF037618">
    <property type="entry name" value="RNA_Mtase_bacteria_prd"/>
    <property type="match status" value="1"/>
</dbReference>
<dbReference type="Pfam" id="PF10672">
    <property type="entry name" value="Methyltrans_SAM"/>
    <property type="match status" value="1"/>
</dbReference>
<dbReference type="InterPro" id="IPR029063">
    <property type="entry name" value="SAM-dependent_MTases_sf"/>
</dbReference>
<dbReference type="PANTHER" id="PTHR47313">
    <property type="entry name" value="RIBOSOMAL RNA LARGE SUBUNIT METHYLTRANSFERASE K/L"/>
    <property type="match status" value="1"/>
</dbReference>
<dbReference type="InterPro" id="IPR017244">
    <property type="entry name" value="23SrRNA_methyltr_KL"/>
</dbReference>
<evidence type="ECO:0000256" key="7">
    <source>
        <dbReference type="SAM" id="MobiDB-lite"/>
    </source>
</evidence>
<dbReference type="CDD" id="cd11715">
    <property type="entry name" value="THUMP_AdoMetMT"/>
    <property type="match status" value="1"/>
</dbReference>
<keyword evidence="1" id="KW-0963">Cytoplasm</keyword>
<dbReference type="Gene3D" id="3.30.750.80">
    <property type="entry name" value="RNA methyltransferase domain (HRMD) like"/>
    <property type="match status" value="1"/>
</dbReference>
<keyword evidence="6" id="KW-0694">RNA-binding</keyword>
<keyword evidence="5" id="KW-0949">S-adenosyl-L-methionine</keyword>
<dbReference type="PROSITE" id="PS00092">
    <property type="entry name" value="N6_MTASE"/>
    <property type="match status" value="1"/>
</dbReference>
<dbReference type="Proteomes" id="UP000317429">
    <property type="component" value="Chromosome"/>
</dbReference>
<feature type="compositionally biased region" description="Low complexity" evidence="7">
    <location>
        <begin position="391"/>
        <end position="402"/>
    </location>
</feature>
<evidence type="ECO:0000256" key="6">
    <source>
        <dbReference type="PROSITE-ProRule" id="PRU00529"/>
    </source>
</evidence>
<dbReference type="Pfam" id="PF22020">
    <property type="entry name" value="RlmL_1st"/>
    <property type="match status" value="1"/>
</dbReference>
<dbReference type="PANTHER" id="PTHR47313:SF1">
    <property type="entry name" value="RIBOSOMAL RNA LARGE SUBUNIT METHYLTRANSFERASE K_L"/>
    <property type="match status" value="1"/>
</dbReference>
<dbReference type="GO" id="GO:0003723">
    <property type="term" value="F:RNA binding"/>
    <property type="evidence" value="ECO:0007669"/>
    <property type="project" value="UniProtKB-UniRule"/>
</dbReference>
<reference evidence="9 10" key="1">
    <citation type="submission" date="2019-02" db="EMBL/GenBank/DDBJ databases">
        <title>Deep-cultivation of Planctomycetes and their phenomic and genomic characterization uncovers novel biology.</title>
        <authorList>
            <person name="Wiegand S."/>
            <person name="Jogler M."/>
            <person name="Boedeker C."/>
            <person name="Pinto D."/>
            <person name="Vollmers J."/>
            <person name="Rivas-Marin E."/>
            <person name="Kohn T."/>
            <person name="Peeters S.H."/>
            <person name="Heuer A."/>
            <person name="Rast P."/>
            <person name="Oberbeckmann S."/>
            <person name="Bunk B."/>
            <person name="Jeske O."/>
            <person name="Meyerdierks A."/>
            <person name="Storesund J.E."/>
            <person name="Kallscheuer N."/>
            <person name="Luecker S."/>
            <person name="Lage O.M."/>
            <person name="Pohl T."/>
            <person name="Merkel B.J."/>
            <person name="Hornburger P."/>
            <person name="Mueller R.-W."/>
            <person name="Bruemmer F."/>
            <person name="Labrenz M."/>
            <person name="Spormann A.M."/>
            <person name="Op den Camp H."/>
            <person name="Overmann J."/>
            <person name="Amann R."/>
            <person name="Jetten M.S.M."/>
            <person name="Mascher T."/>
            <person name="Medema M.H."/>
            <person name="Devos D.P."/>
            <person name="Kaster A.-K."/>
            <person name="Ovreas L."/>
            <person name="Rohde M."/>
            <person name="Galperin M.Y."/>
            <person name="Jogler C."/>
        </authorList>
    </citation>
    <scope>NUCLEOTIDE SEQUENCE [LARGE SCALE GENOMIC DNA]</scope>
    <source>
        <strain evidence="9 10">Pla175</strain>
    </source>
</reference>
<evidence type="ECO:0000256" key="5">
    <source>
        <dbReference type="ARBA" id="ARBA00022691"/>
    </source>
</evidence>
<feature type="region of interest" description="Disordered" evidence="7">
    <location>
        <begin position="375"/>
        <end position="402"/>
    </location>
</feature>
<evidence type="ECO:0000259" key="8">
    <source>
        <dbReference type="PROSITE" id="PS51165"/>
    </source>
</evidence>
<dbReference type="PROSITE" id="PS51165">
    <property type="entry name" value="THUMP"/>
    <property type="match status" value="1"/>
</dbReference>
<keyword evidence="10" id="KW-1185">Reference proteome</keyword>
<dbReference type="EMBL" id="CP036291">
    <property type="protein sequence ID" value="QDU88269.1"/>
    <property type="molecule type" value="Genomic_DNA"/>
</dbReference>
<dbReference type="NCBIfam" id="NF008748">
    <property type="entry name" value="PRK11783.1"/>
    <property type="match status" value="1"/>
</dbReference>
<dbReference type="AlphaFoldDB" id="A0A518D9V5"/>
<keyword evidence="3 9" id="KW-0489">Methyltransferase</keyword>
<accession>A0A518D9V5</accession>
<dbReference type="Pfam" id="PF02926">
    <property type="entry name" value="THUMP"/>
    <property type="match status" value="1"/>
</dbReference>
<evidence type="ECO:0000256" key="2">
    <source>
        <dbReference type="ARBA" id="ARBA00022552"/>
    </source>
</evidence>
<evidence type="ECO:0000313" key="9">
    <source>
        <dbReference type="EMBL" id="QDU88269.1"/>
    </source>
</evidence>
<dbReference type="InterPro" id="IPR019614">
    <property type="entry name" value="SAM-dep_methyl-trfase"/>
</dbReference>
<evidence type="ECO:0000256" key="3">
    <source>
        <dbReference type="ARBA" id="ARBA00022603"/>
    </source>
</evidence>
<dbReference type="Gene3D" id="3.40.50.150">
    <property type="entry name" value="Vaccinia Virus protein VP39"/>
    <property type="match status" value="2"/>
</dbReference>
<keyword evidence="4 9" id="KW-0808">Transferase</keyword>
<dbReference type="GO" id="GO:0070043">
    <property type="term" value="F:rRNA (guanine-N7-)-methyltransferase activity"/>
    <property type="evidence" value="ECO:0007669"/>
    <property type="project" value="TreeGrafter"/>
</dbReference>
<dbReference type="GO" id="GO:0008990">
    <property type="term" value="F:rRNA (guanine-N2-)-methyltransferase activity"/>
    <property type="evidence" value="ECO:0007669"/>
    <property type="project" value="InterPro"/>
</dbReference>
<dbReference type="KEGG" id="pnd:Pla175_16430"/>
<evidence type="ECO:0000256" key="1">
    <source>
        <dbReference type="ARBA" id="ARBA00022490"/>
    </source>
</evidence>
<gene>
    <name evidence="9" type="primary">rlmL</name>
    <name evidence="9" type="ORF">Pla175_16430</name>
</gene>
<dbReference type="InterPro" id="IPR054170">
    <property type="entry name" value="RlmL_1st"/>
</dbReference>
<evidence type="ECO:0000313" key="10">
    <source>
        <dbReference type="Proteomes" id="UP000317429"/>
    </source>
</evidence>
<dbReference type="InterPro" id="IPR000241">
    <property type="entry name" value="RlmKL-like_Mtase"/>
</dbReference>
<protein>
    <submittedName>
        <fullName evidence="9">Ribosomal RNA large subunit methyltransferase K/L</fullName>
    </submittedName>
</protein>
<dbReference type="CDD" id="cd02440">
    <property type="entry name" value="AdoMet_MTases"/>
    <property type="match status" value="1"/>
</dbReference>
<feature type="domain" description="THUMP" evidence="8">
    <location>
        <begin position="44"/>
        <end position="154"/>
    </location>
</feature>
<dbReference type="GO" id="GO:0005737">
    <property type="term" value="C:cytoplasm"/>
    <property type="evidence" value="ECO:0007669"/>
    <property type="project" value="InterPro"/>
</dbReference>
<sequence length="749" mass="83423">MTLQLVATAAFGLEAVVVRELAALGYEAKVRTPGRIYFTGDARAICRANLWLRSAERVLIEVATFAATDFGELFEGVRAAPWEQWIPSSGSFPVNGRSRKSQLSSVPACQKIVKKAIVERLRDAHGVVELPESGAEYAVEVALLDDRATVTLDTTGVGLHKRGYRPLNVAAPLRETLAAAIVQLSVWRPGRPLIDPFCGAGTIAIEAAMIGRNLAPGAQRTFAFEEWPGFDAAADRLAREEARDLAQGPLEERIVANDSDPDALKVARRHAAAAGVEEDIHFQQRDFGDLLSRRAYGCVIANPPYGERIGESRELAALYQSMPTVLRRLPTWSHYIITAYPEFERLLGQQADRRRKLYNGQIECTLFQFLGPKPPRGASADAEAATEGDEAPLTAPTSTPLPKRAKLAADQRPVFGGLRPEAARQTEELANRLAKTARHLRRWPEKRGVTCFRLYDRDIPDVPLAIDRYEDALHIAEYERPHERTPAQHADWLDLMTRTAADTLGVDRSLVFLKRRARQHGDEQYTRVGDEGAVRLVGEAGLQFRVNLSDYLDTGLFLDHRVTRAMVRDAAKGKRFLNLFAYTGAFSVYAAAGGAAETITVDLSPTYLDWAQENFAANALDGHAHYFVRDDSRRYVASLPEEPRFDLAVVDPPTFSNTKRTGPGASPTDDWDVQRDAAGLLEALALRMSPGGLVFFSTNFRRFRLDEAELPSYQVREISRQTVPEDFRNKRIHRCWRLTRRDEARPQAT</sequence>
<proteinExistence type="predicted"/>
<dbReference type="Pfam" id="PF01170">
    <property type="entry name" value="UPF0020"/>
    <property type="match status" value="1"/>
</dbReference>
<dbReference type="InterPro" id="IPR002052">
    <property type="entry name" value="DNA_methylase_N6_adenine_CS"/>
</dbReference>